<dbReference type="KEGG" id="mku:I2456_14140"/>
<dbReference type="Proteomes" id="UP000663583">
    <property type="component" value="Chromosome"/>
</dbReference>
<protein>
    <submittedName>
        <fullName evidence="1">Uncharacterized protein</fullName>
    </submittedName>
</protein>
<sequence length="78" mass="8428">MTAVAVFLALVAALGTGYHAGRRAASTPRSWKRRTSRMALGRQALTLVGLVAARRCLQTLQRKPPGLLRGVAVRNRFG</sequence>
<evidence type="ECO:0000313" key="2">
    <source>
        <dbReference type="Proteomes" id="UP000663583"/>
    </source>
</evidence>
<accession>A0AAX1J2R6</accession>
<reference evidence="1" key="1">
    <citation type="submission" date="2020-11" db="EMBL/GenBank/DDBJ databases">
        <title>Intraspecies plasmid and genomic variation of Mycobacterium kubicae revealed by the complete genome sequences of two clinical isolates.</title>
        <authorList>
            <person name="Hendrix J.R."/>
            <person name="Epperson L.E."/>
            <person name="Honda J.R."/>
            <person name="Strong M."/>
        </authorList>
    </citation>
    <scope>NUCLEOTIDE SEQUENCE</scope>
    <source>
        <strain evidence="1">JCM 13573</strain>
    </source>
</reference>
<dbReference type="EMBL" id="CP065047">
    <property type="protein sequence ID" value="QPI35749.1"/>
    <property type="molecule type" value="Genomic_DNA"/>
</dbReference>
<dbReference type="RefSeq" id="WP_085074330.1">
    <property type="nucleotide sequence ID" value="NZ_BLKU01000003.1"/>
</dbReference>
<evidence type="ECO:0000313" key="1">
    <source>
        <dbReference type="EMBL" id="QPI35749.1"/>
    </source>
</evidence>
<name>A0AAX1J2R6_9MYCO</name>
<proteinExistence type="predicted"/>
<gene>
    <name evidence="1" type="ORF">I2456_14140</name>
</gene>
<organism evidence="1 2">
    <name type="scientific">Mycobacterium kubicae</name>
    <dbReference type="NCBI Taxonomy" id="120959"/>
    <lineage>
        <taxon>Bacteria</taxon>
        <taxon>Bacillati</taxon>
        <taxon>Actinomycetota</taxon>
        <taxon>Actinomycetes</taxon>
        <taxon>Mycobacteriales</taxon>
        <taxon>Mycobacteriaceae</taxon>
        <taxon>Mycobacterium</taxon>
        <taxon>Mycobacterium simiae complex</taxon>
    </lineage>
</organism>
<dbReference type="AlphaFoldDB" id="A0AAX1J2R6"/>